<dbReference type="InterPro" id="IPR043128">
    <property type="entry name" value="Rev_trsase/Diguanyl_cyclase"/>
</dbReference>
<dbReference type="InterPro" id="IPR001584">
    <property type="entry name" value="Integrase_cat-core"/>
</dbReference>
<reference evidence="2" key="2">
    <citation type="journal article" date="2024" name="Plant">
        <title>Genomic evolution and insights into agronomic trait innovations of Sesamum species.</title>
        <authorList>
            <person name="Miao H."/>
            <person name="Wang L."/>
            <person name="Qu L."/>
            <person name="Liu H."/>
            <person name="Sun Y."/>
            <person name="Le M."/>
            <person name="Wang Q."/>
            <person name="Wei S."/>
            <person name="Zheng Y."/>
            <person name="Lin W."/>
            <person name="Duan Y."/>
            <person name="Cao H."/>
            <person name="Xiong S."/>
            <person name="Wang X."/>
            <person name="Wei L."/>
            <person name="Li C."/>
            <person name="Ma Q."/>
            <person name="Ju M."/>
            <person name="Zhao R."/>
            <person name="Li G."/>
            <person name="Mu C."/>
            <person name="Tian Q."/>
            <person name="Mei H."/>
            <person name="Zhang T."/>
            <person name="Gao T."/>
            <person name="Zhang H."/>
        </authorList>
    </citation>
    <scope>NUCLEOTIDE SEQUENCE</scope>
    <source>
        <strain evidence="2">K16</strain>
    </source>
</reference>
<accession>A0AAE2BQV2</accession>
<dbReference type="InterPro" id="IPR043502">
    <property type="entry name" value="DNA/RNA_pol_sf"/>
</dbReference>
<dbReference type="InterPro" id="IPR012337">
    <property type="entry name" value="RNaseH-like_sf"/>
</dbReference>
<dbReference type="PROSITE" id="PS50994">
    <property type="entry name" value="INTEGRASE"/>
    <property type="match status" value="1"/>
</dbReference>
<dbReference type="PANTHER" id="PTHR37984">
    <property type="entry name" value="PROTEIN CBG26694"/>
    <property type="match status" value="1"/>
</dbReference>
<evidence type="ECO:0000313" key="2">
    <source>
        <dbReference type="EMBL" id="KAK4394145.1"/>
    </source>
</evidence>
<evidence type="ECO:0000313" key="3">
    <source>
        <dbReference type="Proteomes" id="UP001289374"/>
    </source>
</evidence>
<comment type="caution">
    <text evidence="2">The sequence shown here is derived from an EMBL/GenBank/DDBJ whole genome shotgun (WGS) entry which is preliminary data.</text>
</comment>
<proteinExistence type="predicted"/>
<name>A0AAE2BQV2_9LAMI</name>
<dbReference type="GO" id="GO:0003676">
    <property type="term" value="F:nucleic acid binding"/>
    <property type="evidence" value="ECO:0007669"/>
    <property type="project" value="InterPro"/>
</dbReference>
<dbReference type="Gene3D" id="3.30.420.10">
    <property type="entry name" value="Ribonuclease H-like superfamily/Ribonuclease H"/>
    <property type="match status" value="1"/>
</dbReference>
<dbReference type="InterPro" id="IPR036397">
    <property type="entry name" value="RNaseH_sf"/>
</dbReference>
<dbReference type="InterPro" id="IPR050951">
    <property type="entry name" value="Retrovirus_Pol_polyprotein"/>
</dbReference>
<dbReference type="AlphaFoldDB" id="A0AAE2BQV2"/>
<dbReference type="SUPFAM" id="SSF56672">
    <property type="entry name" value="DNA/RNA polymerases"/>
    <property type="match status" value="1"/>
</dbReference>
<dbReference type="InterPro" id="IPR002156">
    <property type="entry name" value="RNaseH_domain"/>
</dbReference>
<feature type="domain" description="Integrase catalytic" evidence="1">
    <location>
        <begin position="106"/>
        <end position="234"/>
    </location>
</feature>
<dbReference type="EMBL" id="JACGWL010000010">
    <property type="protein sequence ID" value="KAK4394145.1"/>
    <property type="molecule type" value="Genomic_DNA"/>
</dbReference>
<dbReference type="Proteomes" id="UP001289374">
    <property type="component" value="Unassembled WGS sequence"/>
</dbReference>
<dbReference type="Gene3D" id="3.30.70.270">
    <property type="match status" value="1"/>
</dbReference>
<organism evidence="2 3">
    <name type="scientific">Sesamum angolense</name>
    <dbReference type="NCBI Taxonomy" id="2727404"/>
    <lineage>
        <taxon>Eukaryota</taxon>
        <taxon>Viridiplantae</taxon>
        <taxon>Streptophyta</taxon>
        <taxon>Embryophyta</taxon>
        <taxon>Tracheophyta</taxon>
        <taxon>Spermatophyta</taxon>
        <taxon>Magnoliopsida</taxon>
        <taxon>eudicotyledons</taxon>
        <taxon>Gunneridae</taxon>
        <taxon>Pentapetalae</taxon>
        <taxon>asterids</taxon>
        <taxon>lamiids</taxon>
        <taxon>Lamiales</taxon>
        <taxon>Pedaliaceae</taxon>
        <taxon>Sesamum</taxon>
    </lineage>
</organism>
<dbReference type="PANTHER" id="PTHR37984:SF5">
    <property type="entry name" value="PROTEIN NYNRIN-LIKE"/>
    <property type="match status" value="1"/>
</dbReference>
<dbReference type="GO" id="GO:0004523">
    <property type="term" value="F:RNA-DNA hybrid ribonuclease activity"/>
    <property type="evidence" value="ECO:0007669"/>
    <property type="project" value="InterPro"/>
</dbReference>
<protein>
    <recommendedName>
        <fullName evidence="1">Integrase catalytic domain-containing protein</fullName>
    </recommendedName>
</protein>
<dbReference type="Pfam" id="PF13456">
    <property type="entry name" value="RVT_3"/>
    <property type="match status" value="1"/>
</dbReference>
<gene>
    <name evidence="2" type="ORF">Sango_1885300</name>
</gene>
<dbReference type="GO" id="GO:0015074">
    <property type="term" value="P:DNA integration"/>
    <property type="evidence" value="ECO:0007669"/>
    <property type="project" value="InterPro"/>
</dbReference>
<sequence length="234" mass="27301">MEVYIDDMLVKSRQIDQHLADLAETFDTLRKYHVKLNIAKSAFGCSQNVYEDWHLWPQRRSYRNAHQPRRDELEYALRFDFKASNNEVEYETLIAGIRMALDAGAKSLITYSDSQLVIDQVELEQHKFLLVAIDYFSKWLEVEPLARITENNETKFLWNNIVCTYNLPHIIIFDIGCQFRGWKIQGWCVEQGIQQQFTFVTYSQANEQAKVTNRILVQGIKTKLTQAGGQLVDA</sequence>
<dbReference type="SUPFAM" id="SSF53098">
    <property type="entry name" value="Ribonuclease H-like"/>
    <property type="match status" value="1"/>
</dbReference>
<reference evidence="2" key="1">
    <citation type="submission" date="2020-06" db="EMBL/GenBank/DDBJ databases">
        <authorList>
            <person name="Li T."/>
            <person name="Hu X."/>
            <person name="Zhang T."/>
            <person name="Song X."/>
            <person name="Zhang H."/>
            <person name="Dai N."/>
            <person name="Sheng W."/>
            <person name="Hou X."/>
            <person name="Wei L."/>
        </authorList>
    </citation>
    <scope>NUCLEOTIDE SEQUENCE</scope>
    <source>
        <strain evidence="2">K16</strain>
        <tissue evidence="2">Leaf</tissue>
    </source>
</reference>
<keyword evidence="3" id="KW-1185">Reference proteome</keyword>
<evidence type="ECO:0000259" key="1">
    <source>
        <dbReference type="PROSITE" id="PS50994"/>
    </source>
</evidence>